<keyword evidence="4 6" id="KW-0689">Ribosomal protein</keyword>
<organism evidence="6 7">
    <name type="scientific">Rhynchospora pubera</name>
    <dbReference type="NCBI Taxonomy" id="906938"/>
    <lineage>
        <taxon>Eukaryota</taxon>
        <taxon>Viridiplantae</taxon>
        <taxon>Streptophyta</taxon>
        <taxon>Embryophyta</taxon>
        <taxon>Tracheophyta</taxon>
        <taxon>Spermatophyta</taxon>
        <taxon>Magnoliopsida</taxon>
        <taxon>Liliopsida</taxon>
        <taxon>Poales</taxon>
        <taxon>Cyperaceae</taxon>
        <taxon>Cyperoideae</taxon>
        <taxon>Rhynchosporeae</taxon>
        <taxon>Rhynchospora</taxon>
    </lineage>
</organism>
<dbReference type="HAMAP" id="MF_01363">
    <property type="entry name" value="Ribosomal_bL21"/>
    <property type="match status" value="1"/>
</dbReference>
<dbReference type="EMBL" id="JAMFTS010000003">
    <property type="protein sequence ID" value="KAJ4770118.1"/>
    <property type="molecule type" value="Genomic_DNA"/>
</dbReference>
<keyword evidence="3" id="KW-0694">RNA-binding</keyword>
<dbReference type="PANTHER" id="PTHR21349">
    <property type="entry name" value="50S RIBOSOMAL PROTEIN L21"/>
    <property type="match status" value="1"/>
</dbReference>
<accession>A0AAV8DV07</accession>
<dbReference type="GO" id="GO:0005737">
    <property type="term" value="C:cytoplasm"/>
    <property type="evidence" value="ECO:0007669"/>
    <property type="project" value="UniProtKB-ARBA"/>
</dbReference>
<proteinExistence type="inferred from homology"/>
<reference evidence="6" key="1">
    <citation type="submission" date="2022-08" db="EMBL/GenBank/DDBJ databases">
        <authorList>
            <person name="Marques A."/>
        </authorList>
    </citation>
    <scope>NUCLEOTIDE SEQUENCE</scope>
    <source>
        <strain evidence="6">RhyPub2mFocal</strain>
        <tissue evidence="6">Leaves</tissue>
    </source>
</reference>
<dbReference type="GO" id="GO:0003735">
    <property type="term" value="F:structural constituent of ribosome"/>
    <property type="evidence" value="ECO:0007669"/>
    <property type="project" value="InterPro"/>
</dbReference>
<dbReference type="GO" id="GO:1990904">
    <property type="term" value="C:ribonucleoprotein complex"/>
    <property type="evidence" value="ECO:0007669"/>
    <property type="project" value="UniProtKB-KW"/>
</dbReference>
<dbReference type="Proteomes" id="UP001140206">
    <property type="component" value="Chromosome 3"/>
</dbReference>
<keyword evidence="2" id="KW-0699">rRNA-binding</keyword>
<dbReference type="Pfam" id="PF00829">
    <property type="entry name" value="Ribosomal_L21p"/>
    <property type="match status" value="1"/>
</dbReference>
<dbReference type="NCBIfam" id="TIGR00061">
    <property type="entry name" value="L21"/>
    <property type="match status" value="1"/>
</dbReference>
<dbReference type="SUPFAM" id="SSF141091">
    <property type="entry name" value="L21p-like"/>
    <property type="match status" value="1"/>
</dbReference>
<name>A0AAV8DV07_9POAL</name>
<dbReference type="InterPro" id="IPR028909">
    <property type="entry name" value="bL21-like"/>
</dbReference>
<protein>
    <submittedName>
        <fullName evidence="6">50S ribosomal protein L21</fullName>
    </submittedName>
</protein>
<evidence type="ECO:0000256" key="2">
    <source>
        <dbReference type="ARBA" id="ARBA00022730"/>
    </source>
</evidence>
<dbReference type="InterPro" id="IPR001787">
    <property type="entry name" value="Ribosomal_bL21"/>
</dbReference>
<dbReference type="GO" id="GO:0005840">
    <property type="term" value="C:ribosome"/>
    <property type="evidence" value="ECO:0007669"/>
    <property type="project" value="UniProtKB-KW"/>
</dbReference>
<evidence type="ECO:0000256" key="4">
    <source>
        <dbReference type="ARBA" id="ARBA00022980"/>
    </source>
</evidence>
<comment type="similarity">
    <text evidence="1">Belongs to the bacterial ribosomal protein bL21 family.</text>
</comment>
<evidence type="ECO:0000313" key="6">
    <source>
        <dbReference type="EMBL" id="KAJ4770118.1"/>
    </source>
</evidence>
<dbReference type="InterPro" id="IPR018258">
    <property type="entry name" value="Ribosomal_bL21_CS"/>
</dbReference>
<dbReference type="GO" id="GO:0019843">
    <property type="term" value="F:rRNA binding"/>
    <property type="evidence" value="ECO:0007669"/>
    <property type="project" value="UniProtKB-KW"/>
</dbReference>
<dbReference type="GO" id="GO:0006412">
    <property type="term" value="P:translation"/>
    <property type="evidence" value="ECO:0007669"/>
    <property type="project" value="InterPro"/>
</dbReference>
<keyword evidence="5" id="KW-0687">Ribonucleoprotein</keyword>
<evidence type="ECO:0000256" key="5">
    <source>
        <dbReference type="ARBA" id="ARBA00023274"/>
    </source>
</evidence>
<evidence type="ECO:0000313" key="7">
    <source>
        <dbReference type="Proteomes" id="UP001140206"/>
    </source>
</evidence>
<sequence length="228" mass="25601">MASYLLTSPSSTLSIPKLATFSSNHRPLFLRTQHRSPPLCHACPKWRLSAASEAPSYEPVEVEEGDVLEGSEMETTEFVEAGDVLEEEESGLPDSVEMQIAEFEAVTESTKRDKGEDVYAVVMIGSRQYIVYPGRYLNTQRLKGANVNDKIILNKVLLVGTRDKYYIGQPIVTNAAVHAVVEEQGKDPKVIIMKYKRKKNYRRKIGHRQPNTRLRIIGISGYEGFPAD</sequence>
<dbReference type="PANTHER" id="PTHR21349:SF8">
    <property type="entry name" value="LARGE RIBOSOMAL SUBUNIT PROTEIN BL21C"/>
    <property type="match status" value="1"/>
</dbReference>
<keyword evidence="7" id="KW-1185">Reference proteome</keyword>
<evidence type="ECO:0000256" key="1">
    <source>
        <dbReference type="ARBA" id="ARBA00008563"/>
    </source>
</evidence>
<gene>
    <name evidence="6" type="ORF">LUZ62_054375</name>
</gene>
<comment type="caution">
    <text evidence="6">The sequence shown here is derived from an EMBL/GenBank/DDBJ whole genome shotgun (WGS) entry which is preliminary data.</text>
</comment>
<dbReference type="InterPro" id="IPR036164">
    <property type="entry name" value="bL21-like_sf"/>
</dbReference>
<dbReference type="PROSITE" id="PS01169">
    <property type="entry name" value="RIBOSOMAL_L21"/>
    <property type="match status" value="1"/>
</dbReference>
<evidence type="ECO:0000256" key="3">
    <source>
        <dbReference type="ARBA" id="ARBA00022884"/>
    </source>
</evidence>
<dbReference type="AlphaFoldDB" id="A0AAV8DV07"/>